<dbReference type="InterPro" id="IPR000182">
    <property type="entry name" value="GNAT_dom"/>
</dbReference>
<dbReference type="AlphaFoldDB" id="A0A1I0DRM9"/>
<keyword evidence="2" id="KW-0808">Transferase</keyword>
<gene>
    <name evidence="2" type="ORF">SAMN05421676_104142</name>
</gene>
<dbReference type="RefSeq" id="WP_093133471.1">
    <property type="nucleotide sequence ID" value="NZ_FOHJ01000004.1"/>
</dbReference>
<dbReference type="InterPro" id="IPR016181">
    <property type="entry name" value="Acyl_CoA_acyltransferase"/>
</dbReference>
<dbReference type="Proteomes" id="UP000199095">
    <property type="component" value="Unassembled WGS sequence"/>
</dbReference>
<name>A0A1I0DRM9_9BACI</name>
<proteinExistence type="predicted"/>
<dbReference type="PANTHER" id="PTHR43792:SF1">
    <property type="entry name" value="N-ACETYLTRANSFERASE DOMAIN-CONTAINING PROTEIN"/>
    <property type="match status" value="1"/>
</dbReference>
<dbReference type="OrthoDB" id="9798081at2"/>
<dbReference type="Gene3D" id="3.40.630.30">
    <property type="match status" value="1"/>
</dbReference>
<evidence type="ECO:0000259" key="1">
    <source>
        <dbReference type="PROSITE" id="PS51186"/>
    </source>
</evidence>
<dbReference type="STRING" id="237682.SAMN05421676_104142"/>
<organism evidence="2 3">
    <name type="scientific">Salinibacillus kushneri</name>
    <dbReference type="NCBI Taxonomy" id="237682"/>
    <lineage>
        <taxon>Bacteria</taxon>
        <taxon>Bacillati</taxon>
        <taxon>Bacillota</taxon>
        <taxon>Bacilli</taxon>
        <taxon>Bacillales</taxon>
        <taxon>Bacillaceae</taxon>
        <taxon>Salinibacillus</taxon>
    </lineage>
</organism>
<dbReference type="PANTHER" id="PTHR43792">
    <property type="entry name" value="GNAT FAMILY, PUTATIVE (AFU_ORTHOLOGUE AFUA_3G00765)-RELATED-RELATED"/>
    <property type="match status" value="1"/>
</dbReference>
<dbReference type="GO" id="GO:0016747">
    <property type="term" value="F:acyltransferase activity, transferring groups other than amino-acyl groups"/>
    <property type="evidence" value="ECO:0007669"/>
    <property type="project" value="InterPro"/>
</dbReference>
<sequence length="174" mass="20634">MLQSFESERLILRERTLEDIEKCIEMDHDLEVVKYIPEIVELINGPHASYKKHREFVRKRIETVYPNGLGYWTIELKDHIREFIGWVMLIPIDNIGPETEIGWRLKRNHWGKGYATEAARIILQYAFDTIELDKIVADIHYLNRGSIRVAEKIGLKFEGLNDDNTNHYVRYSIY</sequence>
<reference evidence="3" key="1">
    <citation type="submission" date="2016-10" db="EMBL/GenBank/DDBJ databases">
        <authorList>
            <person name="Varghese N."/>
            <person name="Submissions S."/>
        </authorList>
    </citation>
    <scope>NUCLEOTIDE SEQUENCE [LARGE SCALE GENOMIC DNA]</scope>
    <source>
        <strain evidence="3">CGMCC 1.3566</strain>
    </source>
</reference>
<evidence type="ECO:0000313" key="2">
    <source>
        <dbReference type="EMBL" id="SET35233.1"/>
    </source>
</evidence>
<evidence type="ECO:0000313" key="3">
    <source>
        <dbReference type="Proteomes" id="UP000199095"/>
    </source>
</evidence>
<dbReference type="EMBL" id="FOHJ01000004">
    <property type="protein sequence ID" value="SET35233.1"/>
    <property type="molecule type" value="Genomic_DNA"/>
</dbReference>
<dbReference type="PROSITE" id="PS51186">
    <property type="entry name" value="GNAT"/>
    <property type="match status" value="1"/>
</dbReference>
<dbReference type="InterPro" id="IPR051531">
    <property type="entry name" value="N-acetyltransferase"/>
</dbReference>
<protein>
    <submittedName>
        <fullName evidence="2">Protein N-acetyltransferase, RimJ/RimL family</fullName>
    </submittedName>
</protein>
<dbReference type="Pfam" id="PF13302">
    <property type="entry name" value="Acetyltransf_3"/>
    <property type="match status" value="1"/>
</dbReference>
<feature type="domain" description="N-acetyltransferase" evidence="1">
    <location>
        <begin position="10"/>
        <end position="174"/>
    </location>
</feature>
<dbReference type="SUPFAM" id="SSF55729">
    <property type="entry name" value="Acyl-CoA N-acyltransferases (Nat)"/>
    <property type="match status" value="1"/>
</dbReference>
<keyword evidence="3" id="KW-1185">Reference proteome</keyword>
<accession>A0A1I0DRM9</accession>